<dbReference type="Gene3D" id="3.40.630.30">
    <property type="match status" value="1"/>
</dbReference>
<reference evidence="2 3" key="1">
    <citation type="submission" date="2013-01" db="EMBL/GenBank/DDBJ databases">
        <authorList>
            <person name="Fiebig A."/>
            <person name="Goeker M."/>
            <person name="Klenk H.-P.P."/>
        </authorList>
    </citation>
    <scope>NUCLEOTIDE SEQUENCE [LARGE SCALE GENOMIC DNA]</scope>
    <source>
        <strain evidence="2 3">DSM 24838</strain>
    </source>
</reference>
<dbReference type="Pfam" id="PF00583">
    <property type="entry name" value="Acetyltransf_1"/>
    <property type="match status" value="1"/>
</dbReference>
<dbReference type="InterPro" id="IPR000182">
    <property type="entry name" value="GNAT_dom"/>
</dbReference>
<proteinExistence type="predicted"/>
<dbReference type="eggNOG" id="COG0456">
    <property type="taxonomic scope" value="Bacteria"/>
</dbReference>
<dbReference type="EMBL" id="AONG01000017">
    <property type="protein sequence ID" value="KIQ68139.1"/>
    <property type="molecule type" value="Genomic_DNA"/>
</dbReference>
<organism evidence="2 3">
    <name type="scientific">Wenxinia marina DSM 24838</name>
    <dbReference type="NCBI Taxonomy" id="1123501"/>
    <lineage>
        <taxon>Bacteria</taxon>
        <taxon>Pseudomonadati</taxon>
        <taxon>Pseudomonadota</taxon>
        <taxon>Alphaproteobacteria</taxon>
        <taxon>Rhodobacterales</taxon>
        <taxon>Roseobacteraceae</taxon>
        <taxon>Wenxinia</taxon>
    </lineage>
</organism>
<sequence>MTGGLEVEEVLDLDLRLLRTPAGAPLDPSAHRAALERSLPRSRHAAVRRGGALVAYAYLWPLEESGAWFAGGLAIAPGHRSAPVIRELRDTVANLLRAEGVRVLHSHVRTGNAASLRLHRRLGFREVRRSDEAVACVLDVTGPTFQNGARRAIRAPADAGGSRP</sequence>
<dbReference type="InterPro" id="IPR016181">
    <property type="entry name" value="Acyl_CoA_acyltransferase"/>
</dbReference>
<keyword evidence="3" id="KW-1185">Reference proteome</keyword>
<comment type="caution">
    <text evidence="2">The sequence shown here is derived from an EMBL/GenBank/DDBJ whole genome shotgun (WGS) entry which is preliminary data.</text>
</comment>
<name>A0A0D0Q0Q9_9RHOB</name>
<dbReference type="Proteomes" id="UP000035100">
    <property type="component" value="Unassembled WGS sequence"/>
</dbReference>
<dbReference type="SUPFAM" id="SSF55729">
    <property type="entry name" value="Acyl-CoA N-acyltransferases (Nat)"/>
    <property type="match status" value="1"/>
</dbReference>
<dbReference type="RefSeq" id="WP_018302497.1">
    <property type="nucleotide sequence ID" value="NZ_KB902285.1"/>
</dbReference>
<dbReference type="GO" id="GO:0016747">
    <property type="term" value="F:acyltransferase activity, transferring groups other than amino-acyl groups"/>
    <property type="evidence" value="ECO:0007669"/>
    <property type="project" value="InterPro"/>
</dbReference>
<protein>
    <submittedName>
        <fullName evidence="2">Sortase</fullName>
    </submittedName>
</protein>
<evidence type="ECO:0000313" key="3">
    <source>
        <dbReference type="Proteomes" id="UP000035100"/>
    </source>
</evidence>
<evidence type="ECO:0000259" key="1">
    <source>
        <dbReference type="PROSITE" id="PS51186"/>
    </source>
</evidence>
<dbReference type="STRING" id="1123501.Wenmar_03355"/>
<dbReference type="AlphaFoldDB" id="A0A0D0Q0Q9"/>
<dbReference type="PROSITE" id="PS51186">
    <property type="entry name" value="GNAT"/>
    <property type="match status" value="1"/>
</dbReference>
<gene>
    <name evidence="2" type="ORF">Wenmar_03355</name>
</gene>
<evidence type="ECO:0000313" key="2">
    <source>
        <dbReference type="EMBL" id="KIQ68139.1"/>
    </source>
</evidence>
<feature type="domain" description="N-acetyltransferase" evidence="1">
    <location>
        <begin position="1"/>
        <end position="143"/>
    </location>
</feature>
<accession>A0A0D0Q0Q9</accession>